<keyword evidence="15" id="KW-1185">Reference proteome</keyword>
<keyword evidence="6" id="KW-0450">Lipoyl</keyword>
<dbReference type="AlphaFoldDB" id="A0A5C4N7X7"/>
<dbReference type="Gene3D" id="3.40.50.920">
    <property type="match status" value="1"/>
</dbReference>
<evidence type="ECO:0000256" key="3">
    <source>
        <dbReference type="ARBA" id="ARBA00011870"/>
    </source>
</evidence>
<dbReference type="EC" id="1.2.4.1" evidence="4 11"/>
<dbReference type="NCBIfam" id="NF008854">
    <property type="entry name" value="PRK11892.1"/>
    <property type="match status" value="1"/>
</dbReference>
<evidence type="ECO:0000256" key="4">
    <source>
        <dbReference type="ARBA" id="ARBA00012281"/>
    </source>
</evidence>
<dbReference type="Proteomes" id="UP000305887">
    <property type="component" value="Unassembled WGS sequence"/>
</dbReference>
<dbReference type="SUPFAM" id="SSF52518">
    <property type="entry name" value="Thiamin diphosphate-binding fold (THDP-binding)"/>
    <property type="match status" value="1"/>
</dbReference>
<comment type="caution">
    <text evidence="14">The sequence shown here is derived from an EMBL/GenBank/DDBJ whole genome shotgun (WGS) entry which is preliminary data.</text>
</comment>
<dbReference type="Gene3D" id="2.40.50.100">
    <property type="match status" value="1"/>
</dbReference>
<dbReference type="PROSITE" id="PS00189">
    <property type="entry name" value="LIPOYL"/>
    <property type="match status" value="1"/>
</dbReference>
<dbReference type="InterPro" id="IPR033248">
    <property type="entry name" value="Transketolase_C"/>
</dbReference>
<dbReference type="Gene3D" id="3.40.50.970">
    <property type="match status" value="1"/>
</dbReference>
<dbReference type="CDD" id="cd07036">
    <property type="entry name" value="TPP_PYR_E1-PDHc-beta_like"/>
    <property type="match status" value="1"/>
</dbReference>
<dbReference type="FunFam" id="3.40.50.970:FF:000001">
    <property type="entry name" value="Pyruvate dehydrogenase E1 beta subunit"/>
    <property type="match status" value="1"/>
</dbReference>
<dbReference type="SUPFAM" id="SSF52922">
    <property type="entry name" value="TK C-terminal domain-like"/>
    <property type="match status" value="1"/>
</dbReference>
<name>A0A5C4N7X7_9RHOB</name>
<protein>
    <recommendedName>
        <fullName evidence="5 11">Pyruvate dehydrogenase E1 component subunit beta</fullName>
        <ecNumber evidence="4 11">1.2.4.1</ecNumber>
    </recommendedName>
</protein>
<evidence type="ECO:0000256" key="6">
    <source>
        <dbReference type="ARBA" id="ARBA00022823"/>
    </source>
</evidence>
<proteinExistence type="predicted"/>
<dbReference type="GO" id="GO:0004739">
    <property type="term" value="F:pyruvate dehydrogenase (acetyl-transferring) activity"/>
    <property type="evidence" value="ECO:0007669"/>
    <property type="project" value="UniProtKB-UniRule"/>
</dbReference>
<comment type="function">
    <text evidence="10">The pyruvate dehydrogenase complex catalyzes the overall conversion of pyruvate to acetyl-CoA and CO(2). It contains multiple copies of three enzymatic components: pyruvate dehydrogenase (E1), dihydrolipoamide acetyltransferase (E2) and lipoamide dehydrogenase (E3).</text>
</comment>
<dbReference type="InterPro" id="IPR000089">
    <property type="entry name" value="Biotin_lipoyl"/>
</dbReference>
<feature type="region of interest" description="Disordered" evidence="12">
    <location>
        <begin position="86"/>
        <end position="124"/>
    </location>
</feature>
<keyword evidence="8 11" id="KW-0786">Thiamine pyrophosphate</keyword>
<dbReference type="Pfam" id="PF00364">
    <property type="entry name" value="Biotin_lipoyl"/>
    <property type="match status" value="1"/>
</dbReference>
<evidence type="ECO:0000256" key="8">
    <source>
        <dbReference type="ARBA" id="ARBA00023052"/>
    </source>
</evidence>
<dbReference type="InterPro" id="IPR027110">
    <property type="entry name" value="PDHB_mito-type"/>
</dbReference>
<evidence type="ECO:0000313" key="14">
    <source>
        <dbReference type="EMBL" id="TNC52790.1"/>
    </source>
</evidence>
<dbReference type="CDD" id="cd06849">
    <property type="entry name" value="lipoyl_domain"/>
    <property type="match status" value="1"/>
</dbReference>
<evidence type="ECO:0000256" key="10">
    <source>
        <dbReference type="ARBA" id="ARBA00025211"/>
    </source>
</evidence>
<evidence type="ECO:0000259" key="13">
    <source>
        <dbReference type="PROSITE" id="PS50968"/>
    </source>
</evidence>
<evidence type="ECO:0000256" key="2">
    <source>
        <dbReference type="ARBA" id="ARBA00001964"/>
    </source>
</evidence>
<dbReference type="InterPro" id="IPR029061">
    <property type="entry name" value="THDP-binding"/>
</dbReference>
<dbReference type="PANTHER" id="PTHR11624">
    <property type="entry name" value="DEHYDROGENASE RELATED"/>
    <property type="match status" value="1"/>
</dbReference>
<keyword evidence="7 11" id="KW-0560">Oxidoreductase</keyword>
<organism evidence="14 15">
    <name type="scientific">Rubellimicrobium rubrum</name>
    <dbReference type="NCBI Taxonomy" id="2585369"/>
    <lineage>
        <taxon>Bacteria</taxon>
        <taxon>Pseudomonadati</taxon>
        <taxon>Pseudomonadota</taxon>
        <taxon>Alphaproteobacteria</taxon>
        <taxon>Rhodobacterales</taxon>
        <taxon>Roseobacteraceae</taxon>
        <taxon>Rubellimicrobium</taxon>
    </lineage>
</organism>
<dbReference type="FunFam" id="2.40.50.100:FF:000010">
    <property type="entry name" value="Acetyltransferase component of pyruvate dehydrogenase complex"/>
    <property type="match status" value="1"/>
</dbReference>
<evidence type="ECO:0000256" key="5">
    <source>
        <dbReference type="ARBA" id="ARBA00016138"/>
    </source>
</evidence>
<dbReference type="NCBIfam" id="NF006667">
    <property type="entry name" value="PRK09212.1"/>
    <property type="match status" value="1"/>
</dbReference>
<dbReference type="RefSeq" id="WP_139074554.1">
    <property type="nucleotide sequence ID" value="NZ_VDFU01000001.1"/>
</dbReference>
<dbReference type="PROSITE" id="PS50968">
    <property type="entry name" value="BIOTINYL_LIPOYL"/>
    <property type="match status" value="1"/>
</dbReference>
<feature type="domain" description="Lipoyl-binding" evidence="13">
    <location>
        <begin position="2"/>
        <end position="78"/>
    </location>
</feature>
<comment type="cofactor">
    <cofactor evidence="1">
        <name>(R)-lipoate</name>
        <dbReference type="ChEBI" id="CHEBI:83088"/>
    </cofactor>
</comment>
<dbReference type="InterPro" id="IPR003016">
    <property type="entry name" value="2-oxoA_DH_lipoyl-BS"/>
</dbReference>
<dbReference type="SMART" id="SM00861">
    <property type="entry name" value="Transket_pyr"/>
    <property type="match status" value="1"/>
</dbReference>
<evidence type="ECO:0000256" key="7">
    <source>
        <dbReference type="ARBA" id="ARBA00023002"/>
    </source>
</evidence>
<comment type="catalytic activity">
    <reaction evidence="11">
        <text>N(6)-[(R)-lipoyl]-L-lysyl-[protein] + pyruvate + H(+) = N(6)-[(R)-S(8)-acetyldihydrolipoyl]-L-lysyl-[protein] + CO2</text>
        <dbReference type="Rhea" id="RHEA:19189"/>
        <dbReference type="Rhea" id="RHEA-COMP:10474"/>
        <dbReference type="Rhea" id="RHEA-COMP:10478"/>
        <dbReference type="ChEBI" id="CHEBI:15361"/>
        <dbReference type="ChEBI" id="CHEBI:15378"/>
        <dbReference type="ChEBI" id="CHEBI:16526"/>
        <dbReference type="ChEBI" id="CHEBI:83099"/>
        <dbReference type="ChEBI" id="CHEBI:83111"/>
        <dbReference type="EC" id="1.2.4.1"/>
    </reaction>
</comment>
<dbReference type="Pfam" id="PF02779">
    <property type="entry name" value="Transket_pyr"/>
    <property type="match status" value="1"/>
</dbReference>
<dbReference type="GO" id="GO:0006086">
    <property type="term" value="P:pyruvate decarboxylation to acetyl-CoA"/>
    <property type="evidence" value="ECO:0007669"/>
    <property type="project" value="InterPro"/>
</dbReference>
<comment type="subunit">
    <text evidence="3">Heterodimer of an alpha and a beta chain.</text>
</comment>
<dbReference type="SUPFAM" id="SSF51230">
    <property type="entry name" value="Single hybrid motif"/>
    <property type="match status" value="1"/>
</dbReference>
<dbReference type="PANTHER" id="PTHR11624:SF96">
    <property type="entry name" value="PYRUVATE DEHYDROGENASE E1 COMPONENT SUBUNIT BETA, MITOCHONDRIAL"/>
    <property type="match status" value="1"/>
</dbReference>
<evidence type="ECO:0000256" key="1">
    <source>
        <dbReference type="ARBA" id="ARBA00001938"/>
    </source>
</evidence>
<dbReference type="InterPro" id="IPR005475">
    <property type="entry name" value="Transketolase-like_Pyr-bd"/>
</dbReference>
<accession>A0A5C4N7X7</accession>
<dbReference type="InterPro" id="IPR009014">
    <property type="entry name" value="Transketo_C/PFOR_II"/>
</dbReference>
<comment type="function">
    <text evidence="11">The pyruvate dehydrogenase complex catalyzes the overall conversion of pyruvate to acetyl-CoA and CO2.</text>
</comment>
<dbReference type="FunFam" id="3.40.50.920:FF:000001">
    <property type="entry name" value="Pyruvate dehydrogenase E1 beta subunit"/>
    <property type="match status" value="1"/>
</dbReference>
<dbReference type="OrthoDB" id="9780894at2"/>
<evidence type="ECO:0000256" key="11">
    <source>
        <dbReference type="RuleBase" id="RU364074"/>
    </source>
</evidence>
<gene>
    <name evidence="14" type="ORF">FHG66_00390</name>
</gene>
<keyword evidence="9 11" id="KW-0670">Pyruvate</keyword>
<evidence type="ECO:0000256" key="12">
    <source>
        <dbReference type="SAM" id="MobiDB-lite"/>
    </source>
</evidence>
<evidence type="ECO:0000313" key="15">
    <source>
        <dbReference type="Proteomes" id="UP000305887"/>
    </source>
</evidence>
<dbReference type="Pfam" id="PF02780">
    <property type="entry name" value="Transketolase_C"/>
    <property type="match status" value="1"/>
</dbReference>
<reference evidence="14 15" key="1">
    <citation type="submission" date="2019-06" db="EMBL/GenBank/DDBJ databases">
        <title>YIM 131921 draft genome.</title>
        <authorList>
            <person name="Jiang L."/>
        </authorList>
    </citation>
    <scope>NUCLEOTIDE SEQUENCE [LARGE SCALE GENOMIC DNA]</scope>
    <source>
        <strain evidence="14 15">YIM 131921</strain>
    </source>
</reference>
<dbReference type="EMBL" id="VDFU01000001">
    <property type="protein sequence ID" value="TNC52790.1"/>
    <property type="molecule type" value="Genomic_DNA"/>
</dbReference>
<comment type="cofactor">
    <cofactor evidence="2 11">
        <name>thiamine diphosphate</name>
        <dbReference type="ChEBI" id="CHEBI:58937"/>
    </cofactor>
</comment>
<sequence length="490" mass="52390">MATNILMPALSPTMEEGTLARWLKKEGDAVKSGDILAEIETDKATMEFEAVDEGILGKILVSEGTEGVKVNAPIAVLLAEGEDASAAVPSGGLGSADPEDRANLDQAPVGDIAGTGDSPTTAEKKMADPMAEAPVPATPASLVTQSGNGQWSADRLSDVPEGTATKTMTVREALREAMSEEMRRDETVFLMGEEVGEYQGAYKISQGMLDEFGPRRVIDTPITEHGFAGIGVGAAFGGLRPIVEFMTFNFAMQAMDHLINSAAKTLYMSGGQMGCPIVFRGPNGAAARVAAQHSQDFAAWFMQVPGLRVVMPYSASDAKGLMKTAIRDPNPVIFLENEILYGRSFEVPVMDDFTIPFGKAKVERVGKDVTIVSFGIGMTYALQAAEELGKQGIEAEVINLRSLRPLDLPTVLESVRKTNRCVTVEEGWPQGSVGSYLGSQIMREAFDFLDAPVISLTGKDVPMPYAANLEKLALVTVPEVIDAVKQVTYR</sequence>
<dbReference type="InterPro" id="IPR011053">
    <property type="entry name" value="Single_hybrid_motif"/>
</dbReference>
<evidence type="ECO:0000256" key="9">
    <source>
        <dbReference type="ARBA" id="ARBA00023317"/>
    </source>
</evidence>